<dbReference type="InterPro" id="IPR016181">
    <property type="entry name" value="Acyl_CoA_acyltransferase"/>
</dbReference>
<dbReference type="InterPro" id="IPR000182">
    <property type="entry name" value="GNAT_dom"/>
</dbReference>
<comment type="caution">
    <text evidence="2">The sequence shown here is derived from an EMBL/GenBank/DDBJ whole genome shotgun (WGS) entry which is preliminary data.</text>
</comment>
<dbReference type="Pfam" id="PF00583">
    <property type="entry name" value="Acetyltransf_1"/>
    <property type="match status" value="1"/>
</dbReference>
<dbReference type="Gene3D" id="3.40.630.30">
    <property type="match status" value="1"/>
</dbReference>
<evidence type="ECO:0000313" key="5">
    <source>
        <dbReference type="Proteomes" id="UP000052245"/>
    </source>
</evidence>
<dbReference type="AlphaFoldDB" id="A0A0S4SV31"/>
<evidence type="ECO:0000313" key="2">
    <source>
        <dbReference type="EMBL" id="CUU84548.1"/>
    </source>
</evidence>
<evidence type="ECO:0000313" key="3">
    <source>
        <dbReference type="EMBL" id="CUU89975.1"/>
    </source>
</evidence>
<evidence type="ECO:0000259" key="1">
    <source>
        <dbReference type="PROSITE" id="PS51186"/>
    </source>
</evidence>
<dbReference type="Proteomes" id="UP000052237">
    <property type="component" value="Unassembled WGS sequence"/>
</dbReference>
<dbReference type="Proteomes" id="UP000052245">
    <property type="component" value="Unassembled WGS sequence"/>
</dbReference>
<proteinExistence type="predicted"/>
<organism evidence="2 4">
    <name type="scientific">Campylobacter hyointestinalis subsp. hyointestinalis</name>
    <dbReference type="NCBI Taxonomy" id="91352"/>
    <lineage>
        <taxon>Bacteria</taxon>
        <taxon>Pseudomonadati</taxon>
        <taxon>Campylobacterota</taxon>
        <taxon>Epsilonproteobacteria</taxon>
        <taxon>Campylobacterales</taxon>
        <taxon>Campylobacteraceae</taxon>
        <taxon>Campylobacter</taxon>
    </lineage>
</organism>
<dbReference type="EMBL" id="FAVC01000003">
    <property type="protein sequence ID" value="CUU89975.1"/>
    <property type="molecule type" value="Genomic_DNA"/>
</dbReference>
<dbReference type="EMBL" id="FAVB01000003">
    <property type="protein sequence ID" value="CUU84548.1"/>
    <property type="molecule type" value="Genomic_DNA"/>
</dbReference>
<sequence>MICKADKNDAKKVIELLNLAMEDIAFSLSGTSNLEQSNQILQEFFKCENNRLSYENILVFKDDKNVVGAICFYNGLNSKKLDMPFIKRLENLGKTPNIKQECTKNELYIDSLAVDINYRGQKIATKLISAVCQKAKNLGIKTSLIVDEKKPEVKKYYENLGFLSKDEIKILGHKYKYMTKDLI</sequence>
<dbReference type="PROSITE" id="PS51186">
    <property type="entry name" value="GNAT"/>
    <property type="match status" value="1"/>
</dbReference>
<accession>A0A9W5AW00</accession>
<reference evidence="4 5" key="1">
    <citation type="submission" date="2015-11" db="EMBL/GenBank/DDBJ databases">
        <authorList>
            <consortium name="Pathogen Informatics"/>
        </authorList>
    </citation>
    <scope>NUCLEOTIDE SEQUENCE [LARGE SCALE GENOMIC DNA]</scope>
    <source>
        <strain evidence="2 4">006A-0059</strain>
        <strain evidence="3 5">007A-0283</strain>
    </source>
</reference>
<dbReference type="CDD" id="cd04301">
    <property type="entry name" value="NAT_SF"/>
    <property type="match status" value="1"/>
</dbReference>
<protein>
    <submittedName>
        <fullName evidence="2">Acetyltransferase</fullName>
    </submittedName>
</protein>
<feature type="domain" description="N-acetyltransferase" evidence="1">
    <location>
        <begin position="14"/>
        <end position="183"/>
    </location>
</feature>
<dbReference type="GO" id="GO:0016747">
    <property type="term" value="F:acyltransferase activity, transferring groups other than amino-acyl groups"/>
    <property type="evidence" value="ECO:0007669"/>
    <property type="project" value="InterPro"/>
</dbReference>
<keyword evidence="4" id="KW-1185">Reference proteome</keyword>
<dbReference type="RefSeq" id="WP_059429536.1">
    <property type="nucleotide sequence ID" value="NZ_FAUU01000004.1"/>
</dbReference>
<evidence type="ECO:0000313" key="4">
    <source>
        <dbReference type="Proteomes" id="UP000052237"/>
    </source>
</evidence>
<gene>
    <name evidence="2" type="ORF">ERS686654_01543</name>
    <name evidence="3" type="ORF">ERS739223_01504</name>
</gene>
<accession>A0A0S4SV31</accession>
<name>A0A0S4SV31_CAMHY</name>
<dbReference type="SUPFAM" id="SSF55729">
    <property type="entry name" value="Acyl-CoA N-acyltransferases (Nat)"/>
    <property type="match status" value="1"/>
</dbReference>